<feature type="region of interest" description="Disordered" evidence="1">
    <location>
        <begin position="98"/>
        <end position="130"/>
    </location>
</feature>
<feature type="region of interest" description="Disordered" evidence="1">
    <location>
        <begin position="1"/>
        <end position="29"/>
    </location>
</feature>
<sequence length="380" mass="42111">MERDTVNGQLSDAGMQTTRPTSTLLDSPTVSTTSIISDTIEHEPTTDNKILQSLSKLKTVNSNAAQSQFNRVAETQPLNNDNFINPIYASKKDNLESKAAADMTSQKLSQETTAKAGPSNDTKIENLNHERNSTARIGTSFLPTKIENQIAEKTDTVQLTSTITASTSFQNHTFQPSQSTVADSPFISNIGEELKFIENERNRSEESVSNGPSKILIFQNAMDEERVQVGVQVASKISKSNKPTNPGIEIINIESNENGMGFGQKLSQENVVVPQLPSSSRASKADQNLQPFYNFVGEQAAVKVVVTYPVVSFIENEYKILDWKEWPQLPKDIKIVTVSGPHASGRTSFIHSLIYFWGYKLLKEQVITSKLRIGMHFSFF</sequence>
<dbReference type="Proteomes" id="UP000887578">
    <property type="component" value="Unplaced"/>
</dbReference>
<evidence type="ECO:0000313" key="2">
    <source>
        <dbReference type="Proteomes" id="UP000887578"/>
    </source>
</evidence>
<evidence type="ECO:0000256" key="1">
    <source>
        <dbReference type="SAM" id="MobiDB-lite"/>
    </source>
</evidence>
<reference evidence="3" key="1">
    <citation type="submission" date="2022-11" db="UniProtKB">
        <authorList>
            <consortium name="WormBaseParasite"/>
        </authorList>
    </citation>
    <scope>IDENTIFICATION</scope>
</reference>
<dbReference type="AlphaFoldDB" id="A0A914R0W8"/>
<dbReference type="WBParaSite" id="PDA_v2.g8074.t1">
    <property type="protein sequence ID" value="PDA_v2.g8074.t1"/>
    <property type="gene ID" value="PDA_v2.g8074"/>
</dbReference>
<accession>A0A914R0W8</accession>
<organism evidence="2 3">
    <name type="scientific">Panagrolaimus davidi</name>
    <dbReference type="NCBI Taxonomy" id="227884"/>
    <lineage>
        <taxon>Eukaryota</taxon>
        <taxon>Metazoa</taxon>
        <taxon>Ecdysozoa</taxon>
        <taxon>Nematoda</taxon>
        <taxon>Chromadorea</taxon>
        <taxon>Rhabditida</taxon>
        <taxon>Tylenchina</taxon>
        <taxon>Panagrolaimomorpha</taxon>
        <taxon>Panagrolaimoidea</taxon>
        <taxon>Panagrolaimidae</taxon>
        <taxon>Panagrolaimus</taxon>
    </lineage>
</organism>
<evidence type="ECO:0000313" key="3">
    <source>
        <dbReference type="WBParaSite" id="PDA_v2.g8074.t1"/>
    </source>
</evidence>
<feature type="compositionally biased region" description="Polar residues" evidence="1">
    <location>
        <begin position="103"/>
        <end position="113"/>
    </location>
</feature>
<proteinExistence type="predicted"/>
<protein>
    <submittedName>
        <fullName evidence="3">Uncharacterized protein</fullName>
    </submittedName>
</protein>
<keyword evidence="2" id="KW-1185">Reference proteome</keyword>
<name>A0A914R0W8_9BILA</name>